<name>A0A8E2ATC2_9APHY</name>
<organism evidence="1 2">
    <name type="scientific">Obba rivulosa</name>
    <dbReference type="NCBI Taxonomy" id="1052685"/>
    <lineage>
        <taxon>Eukaryota</taxon>
        <taxon>Fungi</taxon>
        <taxon>Dikarya</taxon>
        <taxon>Basidiomycota</taxon>
        <taxon>Agaricomycotina</taxon>
        <taxon>Agaricomycetes</taxon>
        <taxon>Polyporales</taxon>
        <taxon>Gelatoporiaceae</taxon>
        <taxon>Obba</taxon>
    </lineage>
</organism>
<keyword evidence="2" id="KW-1185">Reference proteome</keyword>
<dbReference type="Proteomes" id="UP000250043">
    <property type="component" value="Unassembled WGS sequence"/>
</dbReference>
<dbReference type="AlphaFoldDB" id="A0A8E2ATC2"/>
<accession>A0A8E2ATC2</accession>
<evidence type="ECO:0000313" key="2">
    <source>
        <dbReference type="Proteomes" id="UP000250043"/>
    </source>
</evidence>
<gene>
    <name evidence="1" type="ORF">OBBRIDRAFT_59121</name>
</gene>
<reference evidence="1 2" key="1">
    <citation type="submission" date="2016-07" db="EMBL/GenBank/DDBJ databases">
        <title>Draft genome of the white-rot fungus Obba rivulosa 3A-2.</title>
        <authorList>
            <consortium name="DOE Joint Genome Institute"/>
            <person name="Miettinen O."/>
            <person name="Riley R."/>
            <person name="Acob R."/>
            <person name="Barry K."/>
            <person name="Cullen D."/>
            <person name="De Vries R."/>
            <person name="Hainaut M."/>
            <person name="Hatakka A."/>
            <person name="Henrissat B."/>
            <person name="Hilden K."/>
            <person name="Kuo R."/>
            <person name="Labutti K."/>
            <person name="Lipzen A."/>
            <person name="Makela M.R."/>
            <person name="Sandor L."/>
            <person name="Spatafora J.W."/>
            <person name="Grigoriev I.V."/>
            <person name="Hibbett D.S."/>
        </authorList>
    </citation>
    <scope>NUCLEOTIDE SEQUENCE [LARGE SCALE GENOMIC DNA]</scope>
    <source>
        <strain evidence="1 2">3A-2</strain>
    </source>
</reference>
<dbReference type="EMBL" id="KV722440">
    <property type="protein sequence ID" value="OCH88909.1"/>
    <property type="molecule type" value="Genomic_DNA"/>
</dbReference>
<protein>
    <submittedName>
        <fullName evidence="1">Uncharacterized protein</fullName>
    </submittedName>
</protein>
<sequence length="91" mass="9800">MGLSMLSPAVASHESIVFSCCPSGFFLQPELPRVLIIDTLTPAMRATGRCGMLSTAASRASRLQRCSIIYRDISARTPFCLNGSETTMNVS</sequence>
<proteinExistence type="predicted"/>
<evidence type="ECO:0000313" key="1">
    <source>
        <dbReference type="EMBL" id="OCH88909.1"/>
    </source>
</evidence>